<evidence type="ECO:0000256" key="1">
    <source>
        <dbReference type="SAM" id="Phobius"/>
    </source>
</evidence>
<reference evidence="2" key="1">
    <citation type="submission" date="2023-07" db="EMBL/GenBank/DDBJ databases">
        <authorList>
            <consortium name="AG Swart"/>
            <person name="Singh M."/>
            <person name="Singh A."/>
            <person name="Seah K."/>
            <person name="Emmerich C."/>
        </authorList>
    </citation>
    <scope>NUCLEOTIDE SEQUENCE</scope>
    <source>
        <strain evidence="2">DP1</strain>
    </source>
</reference>
<keyword evidence="1" id="KW-0812">Transmembrane</keyword>
<sequence>MAFMIPKRAHWIPSGNIIAAIIGRVMIIVFDIRISSKNICNLRSECNQRKRKEKSNNCHNDNNHFEKLQDCFQSSLTPLKRFLMAPYKERLEY</sequence>
<evidence type="ECO:0000313" key="2">
    <source>
        <dbReference type="EMBL" id="CAI2363184.1"/>
    </source>
</evidence>
<comment type="caution">
    <text evidence="2">The sequence shown here is derived from an EMBL/GenBank/DDBJ whole genome shotgun (WGS) entry which is preliminary data.</text>
</comment>
<feature type="transmembrane region" description="Helical" evidence="1">
    <location>
        <begin position="12"/>
        <end position="34"/>
    </location>
</feature>
<dbReference type="Proteomes" id="UP001295684">
    <property type="component" value="Unassembled WGS sequence"/>
</dbReference>
<keyword evidence="1" id="KW-0472">Membrane</keyword>
<organism evidence="2 3">
    <name type="scientific">Euplotes crassus</name>
    <dbReference type="NCBI Taxonomy" id="5936"/>
    <lineage>
        <taxon>Eukaryota</taxon>
        <taxon>Sar</taxon>
        <taxon>Alveolata</taxon>
        <taxon>Ciliophora</taxon>
        <taxon>Intramacronucleata</taxon>
        <taxon>Spirotrichea</taxon>
        <taxon>Hypotrichia</taxon>
        <taxon>Euplotida</taxon>
        <taxon>Euplotidae</taxon>
        <taxon>Moneuplotes</taxon>
    </lineage>
</organism>
<proteinExistence type="predicted"/>
<gene>
    <name evidence="2" type="ORF">ECRASSUSDP1_LOCUS4514</name>
</gene>
<dbReference type="AlphaFoldDB" id="A0AAD1UD12"/>
<name>A0AAD1UD12_EUPCR</name>
<protein>
    <submittedName>
        <fullName evidence="2">Uncharacterized protein</fullName>
    </submittedName>
</protein>
<keyword evidence="1" id="KW-1133">Transmembrane helix</keyword>
<accession>A0AAD1UD12</accession>
<evidence type="ECO:0000313" key="3">
    <source>
        <dbReference type="Proteomes" id="UP001295684"/>
    </source>
</evidence>
<keyword evidence="3" id="KW-1185">Reference proteome</keyword>
<dbReference type="EMBL" id="CAMPGE010004340">
    <property type="protein sequence ID" value="CAI2363184.1"/>
    <property type="molecule type" value="Genomic_DNA"/>
</dbReference>